<dbReference type="PANTHER" id="PTHR31669:SF251">
    <property type="entry name" value="PROTEIN FAR1-RELATED SEQUENCE"/>
    <property type="match status" value="1"/>
</dbReference>
<dbReference type="InterPro" id="IPR004330">
    <property type="entry name" value="FAR1_DNA_bnd_dom"/>
</dbReference>
<evidence type="ECO:0000259" key="1">
    <source>
        <dbReference type="Pfam" id="PF03101"/>
    </source>
</evidence>
<accession>A0A367K3N5</accession>
<keyword evidence="3" id="KW-1185">Reference proteome</keyword>
<dbReference type="GO" id="GO:0006355">
    <property type="term" value="P:regulation of DNA-templated transcription"/>
    <property type="evidence" value="ECO:0007669"/>
    <property type="project" value="InterPro"/>
</dbReference>
<dbReference type="EMBL" id="PJQM01002269">
    <property type="protein sequence ID" value="RCH96756.1"/>
    <property type="molecule type" value="Genomic_DNA"/>
</dbReference>
<feature type="domain" description="FAR1" evidence="1">
    <location>
        <begin position="31"/>
        <end position="112"/>
    </location>
</feature>
<evidence type="ECO:0000313" key="3">
    <source>
        <dbReference type="Proteomes" id="UP000253551"/>
    </source>
</evidence>
<organism evidence="2 3">
    <name type="scientific">Rhizopus stolonifer</name>
    <name type="common">Rhizopus nigricans</name>
    <dbReference type="NCBI Taxonomy" id="4846"/>
    <lineage>
        <taxon>Eukaryota</taxon>
        <taxon>Fungi</taxon>
        <taxon>Fungi incertae sedis</taxon>
        <taxon>Mucoromycota</taxon>
        <taxon>Mucoromycotina</taxon>
        <taxon>Mucoromycetes</taxon>
        <taxon>Mucorales</taxon>
        <taxon>Mucorineae</taxon>
        <taxon>Rhizopodaceae</taxon>
        <taxon>Rhizopus</taxon>
    </lineage>
</organism>
<protein>
    <recommendedName>
        <fullName evidence="1">FAR1 domain-containing protein</fullName>
    </recommendedName>
</protein>
<dbReference type="AlphaFoldDB" id="A0A367K3N5"/>
<dbReference type="Pfam" id="PF03101">
    <property type="entry name" value="FAR1"/>
    <property type="match status" value="1"/>
</dbReference>
<name>A0A367K3N5_RHIST</name>
<gene>
    <name evidence="2" type="ORF">CU098_010344</name>
</gene>
<dbReference type="OrthoDB" id="2202232at2759"/>
<comment type="caution">
    <text evidence="2">The sequence shown here is derived from an EMBL/GenBank/DDBJ whole genome shotgun (WGS) entry which is preliminary data.</text>
</comment>
<dbReference type="PANTHER" id="PTHR31669">
    <property type="entry name" value="PROTEIN FAR1-RELATED SEQUENCE 10-RELATED"/>
    <property type="match status" value="1"/>
</dbReference>
<evidence type="ECO:0000313" key="2">
    <source>
        <dbReference type="EMBL" id="RCH96756.1"/>
    </source>
</evidence>
<proteinExistence type="predicted"/>
<dbReference type="InterPro" id="IPR031052">
    <property type="entry name" value="FHY3/FAR1"/>
</dbReference>
<reference evidence="2 3" key="1">
    <citation type="journal article" date="2018" name="G3 (Bethesda)">
        <title>Phylogenetic and Phylogenomic Definition of Rhizopus Species.</title>
        <authorList>
            <person name="Gryganskyi A.P."/>
            <person name="Golan J."/>
            <person name="Dolatabadi S."/>
            <person name="Mondo S."/>
            <person name="Robb S."/>
            <person name="Idnurm A."/>
            <person name="Muszewska A."/>
            <person name="Steczkiewicz K."/>
            <person name="Masonjones S."/>
            <person name="Liao H.L."/>
            <person name="Gajdeczka M.T."/>
            <person name="Anike F."/>
            <person name="Vuek A."/>
            <person name="Anishchenko I.M."/>
            <person name="Voigt K."/>
            <person name="de Hoog G.S."/>
            <person name="Smith M.E."/>
            <person name="Heitman J."/>
            <person name="Vilgalys R."/>
            <person name="Stajich J.E."/>
        </authorList>
    </citation>
    <scope>NUCLEOTIDE SEQUENCE [LARGE SCALE GENOMIC DNA]</scope>
    <source>
        <strain evidence="2 3">LSU 92-RS-03</strain>
    </source>
</reference>
<dbReference type="Proteomes" id="UP000253551">
    <property type="component" value="Unassembled WGS sequence"/>
</dbReference>
<sequence>MFSFTNTKVANYNKPSLAHFNTLEEAEEYAKSLAKTQGYCLSRRSSQLNAAKGGRNIMLNCVQGGHYRATRQPSIKPKKRDSLKVGCKYSIRISEHEDQWYVRPPKNEHNHEAKGLFDPPEDTFKPEKQGDLLDQRLCLALYQIEHHIKSSNDINSLKELEAWIEYKYKHGGLYPQ</sequence>